<comment type="caution">
    <text evidence="2">The sequence shown here is derived from an EMBL/GenBank/DDBJ whole genome shotgun (WGS) entry which is preliminary data.</text>
</comment>
<feature type="signal peptide" evidence="1">
    <location>
        <begin position="1"/>
        <end position="19"/>
    </location>
</feature>
<name>A0A8T3ALD0_DENNO</name>
<accession>A0A8T3ALD0</accession>
<dbReference type="EMBL" id="JAGYWB010000016">
    <property type="protein sequence ID" value="KAI0496828.1"/>
    <property type="molecule type" value="Genomic_DNA"/>
</dbReference>
<organism evidence="2 3">
    <name type="scientific">Dendrobium nobile</name>
    <name type="common">Orchid</name>
    <dbReference type="NCBI Taxonomy" id="94219"/>
    <lineage>
        <taxon>Eukaryota</taxon>
        <taxon>Viridiplantae</taxon>
        <taxon>Streptophyta</taxon>
        <taxon>Embryophyta</taxon>
        <taxon>Tracheophyta</taxon>
        <taxon>Spermatophyta</taxon>
        <taxon>Magnoliopsida</taxon>
        <taxon>Liliopsida</taxon>
        <taxon>Asparagales</taxon>
        <taxon>Orchidaceae</taxon>
        <taxon>Epidendroideae</taxon>
        <taxon>Malaxideae</taxon>
        <taxon>Dendrobiinae</taxon>
        <taxon>Dendrobium</taxon>
    </lineage>
</organism>
<dbReference type="AlphaFoldDB" id="A0A8T3ALD0"/>
<keyword evidence="1" id="KW-0732">Signal</keyword>
<feature type="chain" id="PRO_5035805924" evidence="1">
    <location>
        <begin position="20"/>
        <end position="127"/>
    </location>
</feature>
<dbReference type="SMR" id="A0A8T3ALD0"/>
<evidence type="ECO:0000256" key="1">
    <source>
        <dbReference type="SAM" id="SignalP"/>
    </source>
</evidence>
<reference evidence="2" key="1">
    <citation type="journal article" date="2022" name="Front. Genet.">
        <title>Chromosome-Scale Assembly of the Dendrobium nobile Genome Provides Insights Into the Molecular Mechanism of the Biosynthesis of the Medicinal Active Ingredient of Dendrobium.</title>
        <authorList>
            <person name="Xu Q."/>
            <person name="Niu S.-C."/>
            <person name="Li K.-L."/>
            <person name="Zheng P.-J."/>
            <person name="Zhang X.-J."/>
            <person name="Jia Y."/>
            <person name="Liu Y."/>
            <person name="Niu Y.-X."/>
            <person name="Yu L.-H."/>
            <person name="Chen D.-F."/>
            <person name="Zhang G.-Q."/>
        </authorList>
    </citation>
    <scope>NUCLEOTIDE SEQUENCE</scope>
    <source>
        <tissue evidence="2">Leaf</tissue>
    </source>
</reference>
<proteinExistence type="predicted"/>
<protein>
    <submittedName>
        <fullName evidence="2">Uncharacterized protein</fullName>
    </submittedName>
</protein>
<gene>
    <name evidence="2" type="ORF">KFK09_023152</name>
</gene>
<evidence type="ECO:0000313" key="2">
    <source>
        <dbReference type="EMBL" id="KAI0496828.1"/>
    </source>
</evidence>
<dbReference type="Proteomes" id="UP000829196">
    <property type="component" value="Unassembled WGS sequence"/>
</dbReference>
<sequence length="127" mass="14090">MEFHHHLLLLVLLLPFANCDKTVCSNPTNNRKALHNVKKVVQILGRITPTAGFYEYSCDKGGQAVRGVGWCSPEINSMDCGTCIAICYTDSSVVCVWFLHVICHEVIVIASNYYPPSLVLFFHVCSG</sequence>
<keyword evidence="3" id="KW-1185">Reference proteome</keyword>
<evidence type="ECO:0000313" key="3">
    <source>
        <dbReference type="Proteomes" id="UP000829196"/>
    </source>
</evidence>